<feature type="domain" description="Nudix hydrolase" evidence="3">
    <location>
        <begin position="54"/>
        <end position="188"/>
    </location>
</feature>
<comment type="caution">
    <text evidence="4">The sequence shown here is derived from an EMBL/GenBank/DDBJ whole genome shotgun (WGS) entry which is preliminary data.</text>
</comment>
<evidence type="ECO:0000313" key="4">
    <source>
        <dbReference type="EMBL" id="MFL0267329.1"/>
    </source>
</evidence>
<evidence type="ECO:0000259" key="3">
    <source>
        <dbReference type="PROSITE" id="PS51462"/>
    </source>
</evidence>
<dbReference type="PRINTS" id="PR00502">
    <property type="entry name" value="NUDIXFAMILY"/>
</dbReference>
<dbReference type="InterPro" id="IPR000086">
    <property type="entry name" value="NUDIX_hydrolase_dom"/>
</dbReference>
<keyword evidence="1 2" id="KW-0378">Hydrolase</keyword>
<proteinExistence type="inferred from homology"/>
<name>A0ABW8TPF7_9CLOT</name>
<sequence length="202" mass="23077">MNRIKKLIPLTATKFLSVYDAEYENKKGAIKHWMVASRKDFETLKAQYFNGKDENIDAVIIAALHKESKCLVIIRQFRVPLNDYVYELPAGLLDKNETFEIAVRRELKEETGLSLIQIDRQNTKSKVYISAGMTDESVAMVYCSCEGVISKKYLEDDEDIEAILINKEEAKSLLNSNAKMDIKVLLTLQSFVKLGENLFDIL</sequence>
<dbReference type="Pfam" id="PF00293">
    <property type="entry name" value="NUDIX"/>
    <property type="match status" value="1"/>
</dbReference>
<protein>
    <submittedName>
        <fullName evidence="4">NUDIX hydrolase</fullName>
        <ecNumber evidence="4">3.6.-.-</ecNumber>
    </submittedName>
</protein>
<dbReference type="CDD" id="cd03424">
    <property type="entry name" value="NUDIX_ADPRase_Nudt5_UGPPase_Nudt14"/>
    <property type="match status" value="1"/>
</dbReference>
<dbReference type="InterPro" id="IPR015797">
    <property type="entry name" value="NUDIX_hydrolase-like_dom_sf"/>
</dbReference>
<reference evidence="4 5" key="1">
    <citation type="submission" date="2024-11" db="EMBL/GenBank/DDBJ databases">
        <authorList>
            <person name="Heng Y.C."/>
            <person name="Lim A.C.H."/>
            <person name="Lee J.K.Y."/>
            <person name="Kittelmann S."/>
        </authorList>
    </citation>
    <scope>NUCLEOTIDE SEQUENCE [LARGE SCALE GENOMIC DNA]</scope>
    <source>
        <strain evidence="4 5">WILCCON 0202</strain>
    </source>
</reference>
<dbReference type="PANTHER" id="PTHR11839">
    <property type="entry name" value="UDP/ADP-SUGAR PYROPHOSPHATASE"/>
    <property type="match status" value="1"/>
</dbReference>
<evidence type="ECO:0000256" key="1">
    <source>
        <dbReference type="ARBA" id="ARBA00022801"/>
    </source>
</evidence>
<dbReference type="Gene3D" id="3.90.79.10">
    <property type="entry name" value="Nucleoside Triphosphate Pyrophosphohydrolase"/>
    <property type="match status" value="1"/>
</dbReference>
<dbReference type="InterPro" id="IPR020476">
    <property type="entry name" value="Nudix_hydrolase"/>
</dbReference>
<comment type="similarity">
    <text evidence="2">Belongs to the Nudix hydrolase family.</text>
</comment>
<dbReference type="SUPFAM" id="SSF55811">
    <property type="entry name" value="Nudix"/>
    <property type="match status" value="1"/>
</dbReference>
<organism evidence="4 5">
    <name type="scientific">Candidatus Clostridium radicumherbarum</name>
    <dbReference type="NCBI Taxonomy" id="3381662"/>
    <lineage>
        <taxon>Bacteria</taxon>
        <taxon>Bacillati</taxon>
        <taxon>Bacillota</taxon>
        <taxon>Clostridia</taxon>
        <taxon>Eubacteriales</taxon>
        <taxon>Clostridiaceae</taxon>
        <taxon>Clostridium</taxon>
    </lineage>
</organism>
<dbReference type="PROSITE" id="PS51462">
    <property type="entry name" value="NUDIX"/>
    <property type="match status" value="1"/>
</dbReference>
<gene>
    <name evidence="4" type="ORF">ACJDUH_04365</name>
</gene>
<dbReference type="EC" id="3.6.-.-" evidence="4"/>
<dbReference type="PROSITE" id="PS00893">
    <property type="entry name" value="NUDIX_BOX"/>
    <property type="match status" value="1"/>
</dbReference>
<dbReference type="InterPro" id="IPR020084">
    <property type="entry name" value="NUDIX_hydrolase_CS"/>
</dbReference>
<dbReference type="Proteomes" id="UP001623661">
    <property type="component" value="Unassembled WGS sequence"/>
</dbReference>
<keyword evidence="5" id="KW-1185">Reference proteome</keyword>
<evidence type="ECO:0000313" key="5">
    <source>
        <dbReference type="Proteomes" id="UP001623661"/>
    </source>
</evidence>
<dbReference type="EMBL" id="JBJHZY010000001">
    <property type="protein sequence ID" value="MFL0267329.1"/>
    <property type="molecule type" value="Genomic_DNA"/>
</dbReference>
<accession>A0ABW8TPF7</accession>
<dbReference type="PANTHER" id="PTHR11839:SF1">
    <property type="entry name" value="ADP-SUGAR PYROPHOSPHATASE"/>
    <property type="match status" value="1"/>
</dbReference>
<dbReference type="RefSeq" id="WP_406763935.1">
    <property type="nucleotide sequence ID" value="NZ_JBJHZY010000001.1"/>
</dbReference>
<evidence type="ECO:0000256" key="2">
    <source>
        <dbReference type="RuleBase" id="RU003476"/>
    </source>
</evidence>
<dbReference type="GO" id="GO:0016787">
    <property type="term" value="F:hydrolase activity"/>
    <property type="evidence" value="ECO:0007669"/>
    <property type="project" value="UniProtKB-KW"/>
</dbReference>